<dbReference type="OrthoDB" id="6335381at2759"/>
<dbReference type="Proteomes" id="UP000440578">
    <property type="component" value="Unassembled WGS sequence"/>
</dbReference>
<dbReference type="Gene3D" id="1.10.472.10">
    <property type="entry name" value="Cyclin-like"/>
    <property type="match status" value="1"/>
</dbReference>
<sequence length="279" mass="31873">MADPAQSSADGATQYSLDHSKLIDDSALDVLLLEWGQTLRQPAALPADDLLAHYGVFGAPETGHLLLYFTRRLGQPPSVFFRALQLFERFMETHMAEMHQYIVTKVERDSRQKEWKNLLERIRSQAILRMLSCIQISSKLALHYKILTTKRVKSLLREVKHCYSLESVVNSEVRILKTLKYKWRDNWPQSFFNTIFGSTLPLPIPGEDREAAVSVHKMMAGHWGRLLKYLHRIGHLPSTVCLQCPDKRCHAALCALFREEADVSDHVLLRCPALAGARL</sequence>
<proteinExistence type="predicted"/>
<dbReference type="SUPFAM" id="SSF47954">
    <property type="entry name" value="Cyclin-like"/>
    <property type="match status" value="1"/>
</dbReference>
<keyword evidence="2" id="KW-1185">Reference proteome</keyword>
<dbReference type="GO" id="GO:0035861">
    <property type="term" value="C:site of double-strand break"/>
    <property type="evidence" value="ECO:0007669"/>
    <property type="project" value="TreeGrafter"/>
</dbReference>
<reference evidence="1 2" key="1">
    <citation type="submission" date="2019-07" db="EMBL/GenBank/DDBJ databases">
        <title>Draft genome assembly of a fouling barnacle, Amphibalanus amphitrite (Darwin, 1854): The first reference genome for Thecostraca.</title>
        <authorList>
            <person name="Kim W."/>
        </authorList>
    </citation>
    <scope>NUCLEOTIDE SEQUENCE [LARGE SCALE GENOMIC DNA]</scope>
    <source>
        <strain evidence="1">SNU_AA5</strain>
        <tissue evidence="1">Soma without cirri and trophi</tissue>
    </source>
</reference>
<dbReference type="InterPro" id="IPR036915">
    <property type="entry name" value="Cyclin-like_sf"/>
</dbReference>
<dbReference type="EMBL" id="VIIS01001591">
    <property type="protein sequence ID" value="KAF0295907.1"/>
    <property type="molecule type" value="Genomic_DNA"/>
</dbReference>
<comment type="caution">
    <text evidence="1">The sequence shown here is derived from an EMBL/GenBank/DDBJ whole genome shotgun (WGS) entry which is preliminary data.</text>
</comment>
<dbReference type="EMBL" id="VIIS01001591">
    <property type="protein sequence ID" value="KAF0295906.1"/>
    <property type="molecule type" value="Genomic_DNA"/>
</dbReference>
<dbReference type="CDD" id="cd20541">
    <property type="entry name" value="CYCLIN_CNTD1"/>
    <property type="match status" value="1"/>
</dbReference>
<name>A0A6A4VMU9_AMPAM</name>
<organism evidence="1 2">
    <name type="scientific">Amphibalanus amphitrite</name>
    <name type="common">Striped barnacle</name>
    <name type="synonym">Balanus amphitrite</name>
    <dbReference type="NCBI Taxonomy" id="1232801"/>
    <lineage>
        <taxon>Eukaryota</taxon>
        <taxon>Metazoa</taxon>
        <taxon>Ecdysozoa</taxon>
        <taxon>Arthropoda</taxon>
        <taxon>Crustacea</taxon>
        <taxon>Multicrustacea</taxon>
        <taxon>Cirripedia</taxon>
        <taxon>Thoracica</taxon>
        <taxon>Thoracicalcarea</taxon>
        <taxon>Balanomorpha</taxon>
        <taxon>Balanoidea</taxon>
        <taxon>Balanidae</taxon>
        <taxon>Amphibalaninae</taxon>
        <taxon>Amphibalanus</taxon>
    </lineage>
</organism>
<dbReference type="AlphaFoldDB" id="A0A6A4VMU9"/>
<dbReference type="PANTHER" id="PTHR21615">
    <property type="entry name" value="CYCLIN N-TERMINAL DOMAIN-CONTAINING PROTEIN 1"/>
    <property type="match status" value="1"/>
</dbReference>
<evidence type="ECO:0000313" key="1">
    <source>
        <dbReference type="EMBL" id="KAF0295906.1"/>
    </source>
</evidence>
<accession>A0A6A4VMU9</accession>
<dbReference type="PANTHER" id="PTHR21615:SF2">
    <property type="entry name" value="CYCLIN N-TERMINAL DOMAIN-CONTAINING PROTEIN 1"/>
    <property type="match status" value="1"/>
</dbReference>
<dbReference type="EMBL" id="VIIS01001591">
    <property type="protein sequence ID" value="KAF0295905.1"/>
    <property type="molecule type" value="Genomic_DNA"/>
</dbReference>
<evidence type="ECO:0000313" key="2">
    <source>
        <dbReference type="Proteomes" id="UP000440578"/>
    </source>
</evidence>
<dbReference type="GO" id="GO:0007131">
    <property type="term" value="P:reciprocal meiotic recombination"/>
    <property type="evidence" value="ECO:0007669"/>
    <property type="project" value="TreeGrafter"/>
</dbReference>
<protein>
    <submittedName>
        <fullName evidence="1">Cyclin N-terminal domain-containing protein 1</fullName>
    </submittedName>
</protein>
<gene>
    <name evidence="1" type="primary">Cntd1_2</name>
    <name evidence="1" type="ORF">FJT64_006621</name>
</gene>